<accession>A0A2G4R8Q2</accession>
<name>A0A2G4R8Q2_9PROT</name>
<protein>
    <submittedName>
        <fullName evidence="1">Uncharacterized protein</fullName>
    </submittedName>
</protein>
<comment type="caution">
    <text evidence="1">The sequence shown here is derived from an EMBL/GenBank/DDBJ whole genome shotgun (WGS) entry which is preliminary data.</text>
</comment>
<organism evidence="1 2">
    <name type="scientific">Acetobacter pomorum</name>
    <dbReference type="NCBI Taxonomy" id="65959"/>
    <lineage>
        <taxon>Bacteria</taxon>
        <taxon>Pseudomonadati</taxon>
        <taxon>Pseudomonadota</taxon>
        <taxon>Alphaproteobacteria</taxon>
        <taxon>Acetobacterales</taxon>
        <taxon>Acetobacteraceae</taxon>
        <taxon>Acetobacter</taxon>
    </lineage>
</organism>
<dbReference type="RefSeq" id="WP_099542089.1">
    <property type="nucleotide sequence ID" value="NZ_PEBQ01000178.1"/>
</dbReference>
<keyword evidence="2" id="KW-1185">Reference proteome</keyword>
<evidence type="ECO:0000313" key="2">
    <source>
        <dbReference type="Proteomes" id="UP000228751"/>
    </source>
</evidence>
<dbReference type="Proteomes" id="UP000228751">
    <property type="component" value="Unassembled WGS sequence"/>
</dbReference>
<dbReference type="OrthoDB" id="8450555at2"/>
<sequence length="163" mass="17896">MTTTIRIKVDAVEFEYEGETPFSLTEIKELFSYIENLSASTPSQEKESEHIPLHPANADQVPSLASGQKLHVNSVAKKLAAKTGVQVAEAAAVTLQIYEGKETFSRNELLNMMKKATMYYKESMASHLTKILDSLVGTSFNQVSDGVYSLSADAFADLETRLA</sequence>
<evidence type="ECO:0000313" key="1">
    <source>
        <dbReference type="EMBL" id="PHY92938.1"/>
    </source>
</evidence>
<gene>
    <name evidence="1" type="ORF">CSR02_14120</name>
</gene>
<dbReference type="AlphaFoldDB" id="A0A2G4R8Q2"/>
<dbReference type="EMBL" id="PEBQ01000178">
    <property type="protein sequence ID" value="PHY92938.1"/>
    <property type="molecule type" value="Genomic_DNA"/>
</dbReference>
<proteinExistence type="predicted"/>
<reference evidence="1 2" key="1">
    <citation type="submission" date="2017-10" db="EMBL/GenBank/DDBJ databases">
        <title>Genomic analysis of the genus Acetobacter.</title>
        <authorList>
            <person name="Kim K.H."/>
            <person name="Chun B.H."/>
            <person name="Son A.R."/>
            <person name="Jeon C.O."/>
        </authorList>
    </citation>
    <scope>NUCLEOTIDE SEQUENCE [LARGE SCALE GENOMIC DNA]</scope>
    <source>
        <strain evidence="1 2">LHT 2458</strain>
    </source>
</reference>